<dbReference type="Proteomes" id="UP000030205">
    <property type="component" value="Segment"/>
</dbReference>
<dbReference type="GeneID" id="24608699"/>
<keyword evidence="3" id="KW-0472">Membrane</keyword>
<feature type="region of interest" description="Disordered" evidence="2">
    <location>
        <begin position="129"/>
        <end position="158"/>
    </location>
</feature>
<dbReference type="KEGG" id="vg:24608699"/>
<feature type="compositionally biased region" description="Polar residues" evidence="2">
    <location>
        <begin position="149"/>
        <end position="158"/>
    </location>
</feature>
<evidence type="ECO:0000313" key="4">
    <source>
        <dbReference type="EMBL" id="AIW03951.1"/>
    </source>
</evidence>
<name>A0A0A0RTN3_9CAUD</name>
<evidence type="ECO:0000313" key="5">
    <source>
        <dbReference type="Proteomes" id="UP000030205"/>
    </source>
</evidence>
<keyword evidence="3" id="KW-0812">Transmembrane</keyword>
<keyword evidence="1" id="KW-0175">Coiled coil</keyword>
<dbReference type="OrthoDB" id="14202at10239"/>
<gene>
    <name evidence="4" type="ORF">CPT_Seurat88</name>
</gene>
<proteinExistence type="predicted"/>
<accession>A0A0A0RTN3</accession>
<evidence type="ECO:0000256" key="1">
    <source>
        <dbReference type="SAM" id="Coils"/>
    </source>
</evidence>
<keyword evidence="3" id="KW-1133">Transmembrane helix</keyword>
<reference evidence="4 5" key="1">
    <citation type="submission" date="2014-07" db="EMBL/GenBank/DDBJ databases">
        <title>The Complete Genome of Enterotoxigenic Escherichia coli Siphophage Seurat.</title>
        <authorList>
            <person name="Doan D.P."/>
            <person name="Lessor L.E."/>
            <person name="Hernandez A.C."/>
            <person name="Everett G.F.K."/>
        </authorList>
    </citation>
    <scope>NUCLEOTIDE SEQUENCE [LARGE SCALE GENOMIC DNA]</scope>
</reference>
<sequence>MKTILNNFFGFIKTKPRLFIEYLMIGAVVFLCGVAAYLWSQNELSKTNLNHAEQRLTVVEQDNAKLGEAVVFLASQREKDTESYRKLASAIESEQHNHRLLQDKLKALEKSNADVKAYLNERVPDDLRRLLDGDTTSTTAADSEDKTSGSSVGRMSGS</sequence>
<protein>
    <submittedName>
        <fullName evidence="4">Uncharacterized protein</fullName>
    </submittedName>
</protein>
<feature type="coiled-coil region" evidence="1">
    <location>
        <begin position="49"/>
        <end position="121"/>
    </location>
</feature>
<evidence type="ECO:0000256" key="2">
    <source>
        <dbReference type="SAM" id="MobiDB-lite"/>
    </source>
</evidence>
<feature type="transmembrane region" description="Helical" evidence="3">
    <location>
        <begin position="20"/>
        <end position="39"/>
    </location>
</feature>
<dbReference type="RefSeq" id="YP_009152032.1">
    <property type="nucleotide sequence ID" value="NC_027378.1"/>
</dbReference>
<dbReference type="EMBL" id="KM236243">
    <property type="protein sequence ID" value="AIW03951.1"/>
    <property type="molecule type" value="Genomic_DNA"/>
</dbReference>
<evidence type="ECO:0000256" key="3">
    <source>
        <dbReference type="SAM" id="Phobius"/>
    </source>
</evidence>
<keyword evidence="5" id="KW-1185">Reference proteome</keyword>
<organism evidence="4 5">
    <name type="scientific">Escherichia phage Seurat</name>
    <dbReference type="NCBI Taxonomy" id="1540098"/>
    <lineage>
        <taxon>Viruses</taxon>
        <taxon>Duplodnaviria</taxon>
        <taxon>Heunggongvirae</taxon>
        <taxon>Uroviricota</taxon>
        <taxon>Caudoviricetes</taxon>
        <taxon>Queuovirinae</taxon>
        <taxon>Seuratvirus</taxon>
        <taxon>Seuratvirus seurat</taxon>
    </lineage>
</organism>